<proteinExistence type="inferred from homology"/>
<comment type="caution">
    <text evidence="8">The sequence shown here is derived from an EMBL/GenBank/DDBJ whole genome shotgun (WGS) entry which is preliminary data.</text>
</comment>
<dbReference type="PANTHER" id="PTHR22891">
    <property type="entry name" value="EUKARYOTIC TRANSLATION INITIATION FACTOR 2C"/>
    <property type="match status" value="1"/>
</dbReference>
<dbReference type="InterPro" id="IPR036397">
    <property type="entry name" value="RNaseH_sf"/>
</dbReference>
<dbReference type="Gene3D" id="3.30.420.10">
    <property type="entry name" value="Ribonuclease H-like superfamily/Ribonuclease H"/>
    <property type="match status" value="1"/>
</dbReference>
<evidence type="ECO:0000256" key="4">
    <source>
        <dbReference type="ARBA" id="ARBA00023274"/>
    </source>
</evidence>
<reference evidence="8 9" key="1">
    <citation type="journal article" date="2023" name="Plants (Basel)">
        <title>Bridging the Gap: Combining Genomics and Transcriptomics Approaches to Understand Stylosanthes scabra, an Orphan Legume from the Brazilian Caatinga.</title>
        <authorList>
            <person name="Ferreira-Neto J.R.C."/>
            <person name="da Silva M.D."/>
            <person name="Binneck E."/>
            <person name="de Melo N.F."/>
            <person name="da Silva R.H."/>
            <person name="de Melo A.L.T.M."/>
            <person name="Pandolfi V."/>
            <person name="Bustamante F.O."/>
            <person name="Brasileiro-Vidal A.C."/>
            <person name="Benko-Iseppon A.M."/>
        </authorList>
    </citation>
    <scope>NUCLEOTIDE SEQUENCE [LARGE SCALE GENOMIC DNA]</scope>
    <source>
        <tissue evidence="8">Leaves</tissue>
    </source>
</reference>
<dbReference type="PROSITE" id="PS50821">
    <property type="entry name" value="PAZ"/>
    <property type="match status" value="1"/>
</dbReference>
<dbReference type="InterPro" id="IPR036085">
    <property type="entry name" value="PAZ_dom_sf"/>
</dbReference>
<dbReference type="SMART" id="SM00950">
    <property type="entry name" value="Piwi"/>
    <property type="match status" value="1"/>
</dbReference>
<feature type="domain" description="Piwi" evidence="7">
    <location>
        <begin position="551"/>
        <end position="862"/>
    </location>
</feature>
<dbReference type="CDD" id="cd04657">
    <property type="entry name" value="Piwi_ago-like"/>
    <property type="match status" value="1"/>
</dbReference>
<dbReference type="InterPro" id="IPR014811">
    <property type="entry name" value="ArgoL1"/>
</dbReference>
<evidence type="ECO:0000256" key="5">
    <source>
        <dbReference type="SAM" id="MobiDB-lite"/>
    </source>
</evidence>
<dbReference type="SUPFAM" id="SSF101690">
    <property type="entry name" value="PAZ domain"/>
    <property type="match status" value="1"/>
</dbReference>
<dbReference type="InterPro" id="IPR032474">
    <property type="entry name" value="Argonaute_N"/>
</dbReference>
<gene>
    <name evidence="8" type="primary">AGO4A_1</name>
    <name evidence="8" type="ORF">PIB30_004493</name>
</gene>
<evidence type="ECO:0000313" key="8">
    <source>
        <dbReference type="EMBL" id="MED6191832.1"/>
    </source>
</evidence>
<feature type="domain" description="PAZ" evidence="6">
    <location>
        <begin position="270"/>
        <end position="382"/>
    </location>
</feature>
<dbReference type="Pfam" id="PF02171">
    <property type="entry name" value="Piwi"/>
    <property type="match status" value="1"/>
</dbReference>
<evidence type="ECO:0000256" key="1">
    <source>
        <dbReference type="ARBA" id="ARBA00008201"/>
    </source>
</evidence>
<dbReference type="InterPro" id="IPR012337">
    <property type="entry name" value="RNaseH-like_sf"/>
</dbReference>
<dbReference type="Pfam" id="PF16486">
    <property type="entry name" value="ArgoN"/>
    <property type="match status" value="1"/>
</dbReference>
<dbReference type="SMART" id="SM00949">
    <property type="entry name" value="PAZ"/>
    <property type="match status" value="1"/>
</dbReference>
<feature type="region of interest" description="Disordered" evidence="5">
    <location>
        <begin position="142"/>
        <end position="164"/>
    </location>
</feature>
<evidence type="ECO:0000259" key="6">
    <source>
        <dbReference type="PROSITE" id="PS50821"/>
    </source>
</evidence>
<protein>
    <submittedName>
        <fullName evidence="8">Protein argonaute 4A</fullName>
    </submittedName>
</protein>
<evidence type="ECO:0000256" key="2">
    <source>
        <dbReference type="ARBA" id="ARBA00022491"/>
    </source>
</evidence>
<dbReference type="SMART" id="SM01163">
    <property type="entry name" value="DUF1785"/>
    <property type="match status" value="1"/>
</dbReference>
<organism evidence="8 9">
    <name type="scientific">Stylosanthes scabra</name>
    <dbReference type="NCBI Taxonomy" id="79078"/>
    <lineage>
        <taxon>Eukaryota</taxon>
        <taxon>Viridiplantae</taxon>
        <taxon>Streptophyta</taxon>
        <taxon>Embryophyta</taxon>
        <taxon>Tracheophyta</taxon>
        <taxon>Spermatophyta</taxon>
        <taxon>Magnoliopsida</taxon>
        <taxon>eudicotyledons</taxon>
        <taxon>Gunneridae</taxon>
        <taxon>Pentapetalae</taxon>
        <taxon>rosids</taxon>
        <taxon>fabids</taxon>
        <taxon>Fabales</taxon>
        <taxon>Fabaceae</taxon>
        <taxon>Papilionoideae</taxon>
        <taxon>50 kb inversion clade</taxon>
        <taxon>dalbergioids sensu lato</taxon>
        <taxon>Dalbergieae</taxon>
        <taxon>Pterocarpus clade</taxon>
        <taxon>Stylosanthes</taxon>
    </lineage>
</organism>
<dbReference type="Pfam" id="PF08699">
    <property type="entry name" value="ArgoL1"/>
    <property type="match status" value="1"/>
</dbReference>
<evidence type="ECO:0000256" key="3">
    <source>
        <dbReference type="ARBA" id="ARBA00023158"/>
    </source>
</evidence>
<dbReference type="Proteomes" id="UP001341840">
    <property type="component" value="Unassembled WGS sequence"/>
</dbReference>
<comment type="similarity">
    <text evidence="1">Belongs to the argonaute family. Ago subfamily.</text>
</comment>
<keyword evidence="9" id="KW-1185">Reference proteome</keyword>
<keyword evidence="3" id="KW-0943">RNA-mediated gene silencing</keyword>
<dbReference type="InterPro" id="IPR045246">
    <property type="entry name" value="Piwi_ago-like"/>
</dbReference>
<dbReference type="Gene3D" id="3.40.50.2300">
    <property type="match status" value="1"/>
</dbReference>
<dbReference type="InterPro" id="IPR003165">
    <property type="entry name" value="Piwi"/>
</dbReference>
<name>A0ABU6X2H8_9FABA</name>
<dbReference type="InterPro" id="IPR003100">
    <property type="entry name" value="PAZ_dom"/>
</dbReference>
<dbReference type="Gene3D" id="2.170.260.10">
    <property type="entry name" value="paz domain"/>
    <property type="match status" value="1"/>
</dbReference>
<dbReference type="Pfam" id="PF16488">
    <property type="entry name" value="ArgoL2"/>
    <property type="match status" value="1"/>
</dbReference>
<dbReference type="EMBL" id="JASCZI010211457">
    <property type="protein sequence ID" value="MED6191832.1"/>
    <property type="molecule type" value="Genomic_DNA"/>
</dbReference>
<dbReference type="CDD" id="cd02846">
    <property type="entry name" value="PAZ_argonaute_like"/>
    <property type="match status" value="1"/>
</dbReference>
<accession>A0ABU6X2H8</accession>
<evidence type="ECO:0000259" key="7">
    <source>
        <dbReference type="PROSITE" id="PS50822"/>
    </source>
</evidence>
<keyword evidence="2" id="KW-0678">Repressor</keyword>
<dbReference type="PROSITE" id="PS50822">
    <property type="entry name" value="PIWI"/>
    <property type="match status" value="1"/>
</dbReference>
<evidence type="ECO:0000313" key="9">
    <source>
        <dbReference type="Proteomes" id="UP001341840"/>
    </source>
</evidence>
<dbReference type="Pfam" id="PF02170">
    <property type="entry name" value="PAZ"/>
    <property type="match status" value="1"/>
</dbReference>
<dbReference type="InterPro" id="IPR032472">
    <property type="entry name" value="ArgoL2"/>
</dbReference>
<keyword evidence="4" id="KW-0687">Ribonucleoprotein</keyword>
<dbReference type="SUPFAM" id="SSF53098">
    <property type="entry name" value="Ribonuclease H-like"/>
    <property type="match status" value="1"/>
</dbReference>
<sequence length="901" mass="101406">MDSSEALPPPPPVIPANFVPMKAHKAGKEESQPKFLPMVRRGVGTKGQKIQLLSNHFKVGVGIKDGFFYHYSVAMSYEDGNPVEAKGIGRKVLDKVYETYDELKNKNFAYDGEKSLFTLGSLEENKMEFTVVLEDLTSRRAGRSDAGLDSPTDGEKKRMRRQSQSKTIKVVISYAAKIPIQAIADALRGQDSEHFQEALRVLDIILRQHAAKQGCLLVRQSFFHDNPRNYTDLGGGVQGCRGFHSSFRPTQGGLSLNIDVSTTMVVKPGPVLDFLCDNQNVRHPNLIDWTKAKRVLKSLRIRVNNMEYKISGLSENPCRSQLFSLKHGKDENGEPRTIEITVYDYFKRHKNIELRHADFPCINVGKPRRPTYFPVELCTLISLQRYTKSLTNLQRAQLVEKSRQKPNERKEALSGSLRNSRYGNEPMLRSAGITIESDFTRVEGRILPPPKLVVGKGEDFIPRGGRWNFNNKQLVRPVSLERWAVVNFSARCDTRFLCTTIKKCAEMKGIRINPPFQVFEEDGRAKRDPAPVRVEKMYQYVKSKLPGAPQLLLCILPERKNSDIYGPWKRRNLADEGVATQCIAPTKINDQYITNVLLKINAKLGGMNSLLSIERSPSIPLLRNEATLILGMDVSHGAPGRSDAPSIAAVVSSRAWPSISCYKAAVRTQSPRVEMIQSLFKPVPSDTGNKDEGIIRELIMDFYETSNQRKPQQIIIFRDGVSESQFIKVLNEELVPIIETCKYLDEKWCPKFTFIVAQKNHHTKFFKDNAPNNVPPGTVVDTQICHPKNNDFYMCAHAGMIGTTRPTHYQVLHDEIGFSADDLQELVHFLSYVYQRSTTAISIVAPICYAHLAAAQMGQFIKYDDLSETSSSRGGTTISSAVHVPQLPLLHKDVANSMFFC</sequence>